<name>A0A0M3QGB1_9BACT</name>
<keyword evidence="1" id="KW-0812">Transmembrane</keyword>
<gene>
    <name evidence="2" type="ORF">DSOUD_2941</name>
</gene>
<evidence type="ECO:0000256" key="1">
    <source>
        <dbReference type="SAM" id="Phobius"/>
    </source>
</evidence>
<dbReference type="EMBL" id="CP010802">
    <property type="protein sequence ID" value="ALC17669.1"/>
    <property type="molecule type" value="Genomic_DNA"/>
</dbReference>
<keyword evidence="1" id="KW-0472">Membrane</keyword>
<dbReference type="RefSeq" id="WP_053551665.1">
    <property type="nucleotide sequence ID" value="NZ_CP010802.1"/>
</dbReference>
<evidence type="ECO:0000313" key="2">
    <source>
        <dbReference type="EMBL" id="ALC17669.1"/>
    </source>
</evidence>
<keyword evidence="1" id="KW-1133">Transmembrane helix</keyword>
<dbReference type="STRING" id="1603606.DSOUD_2941"/>
<reference evidence="2 3" key="1">
    <citation type="submission" date="2015-07" db="EMBL/GenBank/DDBJ databases">
        <title>Isolation and Genomic Characterization of a Novel Halophilic Metal-Reducing Deltaproteobacterium from the Deep Subsurface.</title>
        <authorList>
            <person name="Badalamenti J.P."/>
            <person name="Summers Z.M."/>
            <person name="Gralnick J.A."/>
            <person name="Bond D.R."/>
        </authorList>
    </citation>
    <scope>NUCLEOTIDE SEQUENCE [LARGE SCALE GENOMIC DNA]</scope>
    <source>
        <strain evidence="2 3">WTL</strain>
    </source>
</reference>
<protein>
    <submittedName>
        <fullName evidence="2">Uncharacterized protein</fullName>
    </submittedName>
</protein>
<dbReference type="PATRIC" id="fig|1603606.3.peg.3171"/>
<accession>A0A0M3QGB1</accession>
<proteinExistence type="predicted"/>
<organism evidence="2 3">
    <name type="scientific">Desulfuromonas soudanensis</name>
    <dbReference type="NCBI Taxonomy" id="1603606"/>
    <lineage>
        <taxon>Bacteria</taxon>
        <taxon>Pseudomonadati</taxon>
        <taxon>Thermodesulfobacteriota</taxon>
        <taxon>Desulfuromonadia</taxon>
        <taxon>Desulfuromonadales</taxon>
        <taxon>Desulfuromonadaceae</taxon>
        <taxon>Desulfuromonas</taxon>
    </lineage>
</organism>
<dbReference type="Proteomes" id="UP000057158">
    <property type="component" value="Chromosome"/>
</dbReference>
<sequence>MIAFIIVLALAGYFGFLVDWKEFSAPFKGGGWVVLGLYGVIGLSYYLTKALHVVQSAGGGHH</sequence>
<dbReference type="KEGG" id="des:DSOUD_2941"/>
<evidence type="ECO:0000313" key="3">
    <source>
        <dbReference type="Proteomes" id="UP000057158"/>
    </source>
</evidence>
<keyword evidence="3" id="KW-1185">Reference proteome</keyword>
<dbReference type="AlphaFoldDB" id="A0A0M3QGB1"/>
<feature type="transmembrane region" description="Helical" evidence="1">
    <location>
        <begin position="27"/>
        <end position="47"/>
    </location>
</feature>